<accession>A0A3M7QP72</accession>
<organism evidence="1 2">
    <name type="scientific">Brachionus plicatilis</name>
    <name type="common">Marine rotifer</name>
    <name type="synonym">Brachionus muelleri</name>
    <dbReference type="NCBI Taxonomy" id="10195"/>
    <lineage>
        <taxon>Eukaryota</taxon>
        <taxon>Metazoa</taxon>
        <taxon>Spiralia</taxon>
        <taxon>Gnathifera</taxon>
        <taxon>Rotifera</taxon>
        <taxon>Eurotatoria</taxon>
        <taxon>Monogononta</taxon>
        <taxon>Pseudotrocha</taxon>
        <taxon>Ploima</taxon>
        <taxon>Brachionidae</taxon>
        <taxon>Brachionus</taxon>
    </lineage>
</organism>
<evidence type="ECO:0000313" key="2">
    <source>
        <dbReference type="Proteomes" id="UP000276133"/>
    </source>
</evidence>
<dbReference type="Proteomes" id="UP000276133">
    <property type="component" value="Unassembled WGS sequence"/>
</dbReference>
<evidence type="ECO:0008006" key="3">
    <source>
        <dbReference type="Google" id="ProtNLM"/>
    </source>
</evidence>
<dbReference type="EMBL" id="REGN01005615">
    <property type="protein sequence ID" value="RNA12785.1"/>
    <property type="molecule type" value="Genomic_DNA"/>
</dbReference>
<reference evidence="1 2" key="1">
    <citation type="journal article" date="2018" name="Sci. Rep.">
        <title>Genomic signatures of local adaptation to the degree of environmental predictability in rotifers.</title>
        <authorList>
            <person name="Franch-Gras L."/>
            <person name="Hahn C."/>
            <person name="Garcia-Roger E.M."/>
            <person name="Carmona M.J."/>
            <person name="Serra M."/>
            <person name="Gomez A."/>
        </authorList>
    </citation>
    <scope>NUCLEOTIDE SEQUENCE [LARGE SCALE GENOMIC DNA]</scope>
    <source>
        <strain evidence="1">HYR1</strain>
    </source>
</reference>
<name>A0A3M7QP72_BRAPC</name>
<dbReference type="AlphaFoldDB" id="A0A3M7QP72"/>
<keyword evidence="2" id="KW-1185">Reference proteome</keyword>
<dbReference type="SUPFAM" id="SSF56219">
    <property type="entry name" value="DNase I-like"/>
    <property type="match status" value="1"/>
</dbReference>
<comment type="caution">
    <text evidence="1">The sequence shown here is derived from an EMBL/GenBank/DDBJ whole genome shotgun (WGS) entry which is preliminary data.</text>
</comment>
<sequence length="77" mass="9010">MGDFNIDFYQASNKKYSDFEFGTCKTHKNISQLDWCFYNKNNHIFAATLNGFHSQPYSTMFSDHSAIFSEIKAFFDV</sequence>
<evidence type="ECO:0000313" key="1">
    <source>
        <dbReference type="EMBL" id="RNA12785.1"/>
    </source>
</evidence>
<dbReference type="InterPro" id="IPR036691">
    <property type="entry name" value="Endo/exonu/phosph_ase_sf"/>
</dbReference>
<gene>
    <name evidence="1" type="ORF">BpHYR1_023879</name>
</gene>
<protein>
    <recommendedName>
        <fullName evidence="3">Endonuclease/exonuclease/phosphatase domain-containing protein</fullName>
    </recommendedName>
</protein>
<proteinExistence type="predicted"/>